<name>A0A0G1DN29_9BACT</name>
<proteinExistence type="predicted"/>
<evidence type="ECO:0000313" key="1">
    <source>
        <dbReference type="EMBL" id="KKS63668.1"/>
    </source>
</evidence>
<gene>
    <name evidence="1" type="ORF">UV33_C0049G0001</name>
</gene>
<comment type="caution">
    <text evidence="1">The sequence shown here is derived from an EMBL/GenBank/DDBJ whole genome shotgun (WGS) entry which is preliminary data.</text>
</comment>
<organism evidence="1 2">
    <name type="scientific">Candidatus Daviesbacteria bacterium GW2011_GWA1_42_6</name>
    <dbReference type="NCBI Taxonomy" id="1618420"/>
    <lineage>
        <taxon>Bacteria</taxon>
        <taxon>Candidatus Daviesiibacteriota</taxon>
    </lineage>
</organism>
<accession>A0A0G1DN29</accession>
<evidence type="ECO:0000313" key="2">
    <source>
        <dbReference type="Proteomes" id="UP000034135"/>
    </source>
</evidence>
<sequence length="65" mass="7371">MAHIIILRSTTQNHAIFTKQLYAIGLFTMPFIEFYIHTLTKSLFLIHIPVEMEKAHIGLLTASGS</sequence>
<protein>
    <submittedName>
        <fullName evidence="1">Uncharacterized protein</fullName>
    </submittedName>
</protein>
<reference evidence="1 2" key="1">
    <citation type="journal article" date="2015" name="Nature">
        <title>rRNA introns, odd ribosomes, and small enigmatic genomes across a large radiation of phyla.</title>
        <authorList>
            <person name="Brown C.T."/>
            <person name="Hug L.A."/>
            <person name="Thomas B.C."/>
            <person name="Sharon I."/>
            <person name="Castelle C.J."/>
            <person name="Singh A."/>
            <person name="Wilkins M.J."/>
            <person name="Williams K.H."/>
            <person name="Banfield J.F."/>
        </authorList>
    </citation>
    <scope>NUCLEOTIDE SEQUENCE [LARGE SCALE GENOMIC DNA]</scope>
</reference>
<dbReference type="EMBL" id="LCEB01000049">
    <property type="protein sequence ID" value="KKS63668.1"/>
    <property type="molecule type" value="Genomic_DNA"/>
</dbReference>
<dbReference type="Proteomes" id="UP000034135">
    <property type="component" value="Unassembled WGS sequence"/>
</dbReference>
<dbReference type="AlphaFoldDB" id="A0A0G1DN29"/>